<evidence type="ECO:0000313" key="2">
    <source>
        <dbReference type="Proteomes" id="UP000615455"/>
    </source>
</evidence>
<protein>
    <submittedName>
        <fullName evidence="1">Uncharacterized protein</fullName>
    </submittedName>
</protein>
<comment type="caution">
    <text evidence="1">The sequence shown here is derived from an EMBL/GenBank/DDBJ whole genome shotgun (WGS) entry which is preliminary data.</text>
</comment>
<keyword evidence="2" id="KW-1185">Reference proteome</keyword>
<evidence type="ECO:0000313" key="1">
    <source>
        <dbReference type="EMBL" id="GFZ78070.1"/>
    </source>
</evidence>
<gene>
    <name evidence="1" type="ORF">GCM10008018_24390</name>
</gene>
<accession>A0ABQ1EM05</accession>
<sequence>MGKIGEGCVTKPQIVEFEPIRYVSIQGQGDHEGTTFSNAVEALYTLSYSIKGN</sequence>
<dbReference type="Gene3D" id="3.20.80.10">
    <property type="entry name" value="Regulatory factor, effector binding domain"/>
    <property type="match status" value="1"/>
</dbReference>
<dbReference type="Proteomes" id="UP000615455">
    <property type="component" value="Unassembled WGS sequence"/>
</dbReference>
<dbReference type="InterPro" id="IPR011256">
    <property type="entry name" value="Reg_factor_effector_dom_sf"/>
</dbReference>
<organism evidence="1 2">
    <name type="scientific">Paenibacillus marchantiophytorum</name>
    <dbReference type="NCBI Taxonomy" id="1619310"/>
    <lineage>
        <taxon>Bacteria</taxon>
        <taxon>Bacillati</taxon>
        <taxon>Bacillota</taxon>
        <taxon>Bacilli</taxon>
        <taxon>Bacillales</taxon>
        <taxon>Paenibacillaceae</taxon>
        <taxon>Paenibacillus</taxon>
    </lineage>
</organism>
<dbReference type="EMBL" id="BMHE01000010">
    <property type="protein sequence ID" value="GFZ78070.1"/>
    <property type="molecule type" value="Genomic_DNA"/>
</dbReference>
<reference evidence="2" key="1">
    <citation type="journal article" date="2019" name="Int. J. Syst. Evol. Microbiol.">
        <title>The Global Catalogue of Microorganisms (GCM) 10K type strain sequencing project: providing services to taxonomists for standard genome sequencing and annotation.</title>
        <authorList>
            <consortium name="The Broad Institute Genomics Platform"/>
            <consortium name="The Broad Institute Genome Sequencing Center for Infectious Disease"/>
            <person name="Wu L."/>
            <person name="Ma J."/>
        </authorList>
    </citation>
    <scope>NUCLEOTIDE SEQUENCE [LARGE SCALE GENOMIC DNA]</scope>
    <source>
        <strain evidence="2">CGMCC 1.15043</strain>
    </source>
</reference>
<name>A0ABQ1EM05_9BACL</name>
<proteinExistence type="predicted"/>